<accession>A0A077M0Z4</accession>
<dbReference type="AlphaFoldDB" id="A0A077M0Z4"/>
<proteinExistence type="predicted"/>
<name>A0A077M0Z4_9MICO</name>
<sequence>MTFGALILGRRAGGILGSGARRVLGRGTRRVLGRRARRVLGRGARGILSRRAARVLGRRTRRRGVLPGSLRRGGVVGWARIGPVAGHGTSEPCPDADVNTGPPWTPPGEMVGFRSVAWSWDSAGYLDRRCAPGVEVRKDHPNVTGYLDRRDRREVEVSGVKHYVNVMRYL</sequence>
<reference evidence="1 2" key="1">
    <citation type="journal article" date="2013" name="ISME J.">
        <title>A metabolic model for members of the genus Tetrasphaera involved in enhanced biological phosphorus removal.</title>
        <authorList>
            <person name="Kristiansen R."/>
            <person name="Nguyen H.T.T."/>
            <person name="Saunders A.M."/>
            <person name="Nielsen J.L."/>
            <person name="Wimmer R."/>
            <person name="Le V.Q."/>
            <person name="McIlroy S.J."/>
            <person name="Petrovski S."/>
            <person name="Seviour R.J."/>
            <person name="Calteau A."/>
            <person name="Nielsen K.L."/>
            <person name="Nielsen P.H."/>
        </authorList>
    </citation>
    <scope>NUCLEOTIDE SEQUENCE [LARGE SCALE GENOMIC DNA]</scope>
    <source>
        <strain evidence="1 2">T1-X7</strain>
    </source>
</reference>
<dbReference type="EMBL" id="CAJB01000403">
    <property type="protein sequence ID" value="CCH80013.1"/>
    <property type="molecule type" value="Genomic_DNA"/>
</dbReference>
<evidence type="ECO:0000313" key="2">
    <source>
        <dbReference type="Proteomes" id="UP000035721"/>
    </source>
</evidence>
<comment type="caution">
    <text evidence="1">The sequence shown here is derived from an EMBL/GenBank/DDBJ whole genome shotgun (WGS) entry which is preliminary data.</text>
</comment>
<evidence type="ECO:0000313" key="1">
    <source>
        <dbReference type="EMBL" id="CCH80013.1"/>
    </source>
</evidence>
<gene>
    <name evidence="1" type="ORF">BN12_70029</name>
</gene>
<dbReference type="Proteomes" id="UP000035721">
    <property type="component" value="Unassembled WGS sequence"/>
</dbReference>
<organism evidence="1 2">
    <name type="scientific">Nostocoides japonicum T1-X7</name>
    <dbReference type="NCBI Taxonomy" id="1194083"/>
    <lineage>
        <taxon>Bacteria</taxon>
        <taxon>Bacillati</taxon>
        <taxon>Actinomycetota</taxon>
        <taxon>Actinomycetes</taxon>
        <taxon>Micrococcales</taxon>
        <taxon>Intrasporangiaceae</taxon>
        <taxon>Nostocoides</taxon>
    </lineage>
</organism>
<keyword evidence="2" id="KW-1185">Reference proteome</keyword>
<protein>
    <submittedName>
        <fullName evidence="1">Uncharacterized protein</fullName>
    </submittedName>
</protein>